<proteinExistence type="predicted"/>
<protein>
    <submittedName>
        <fullName evidence="1">Uncharacterized protein</fullName>
    </submittedName>
</protein>
<gene>
    <name evidence="1" type="ORF">CTM88_09310</name>
</gene>
<evidence type="ECO:0000313" key="1">
    <source>
        <dbReference type="EMBL" id="PSU29198.1"/>
    </source>
</evidence>
<comment type="caution">
    <text evidence="1">The sequence shown here is derived from an EMBL/GenBank/DDBJ whole genome shotgun (WGS) entry which is preliminary data.</text>
</comment>
<dbReference type="OrthoDB" id="5829506at2"/>
<name>A0A2T3ILL4_9GAMM</name>
<dbReference type="Proteomes" id="UP000240254">
    <property type="component" value="Unassembled WGS sequence"/>
</dbReference>
<sequence length="119" mass="13606">MIRRWLSFIVYSLLIVTVFTNTGYAYTTKYVPTPVSPCSMEQSTCCDDTNDIETHPIIMTDATYSHCNDDCNSECSSQHQPALLPNFNFQSCNHAESLPKAQYQLTRYYHEPLLKPPMA</sequence>
<accession>A0A2T3ILL4</accession>
<dbReference type="AlphaFoldDB" id="A0A2T3ILL4"/>
<dbReference type="EMBL" id="PYMK01000008">
    <property type="protein sequence ID" value="PSU29198.1"/>
    <property type="molecule type" value="Genomic_DNA"/>
</dbReference>
<evidence type="ECO:0000313" key="2">
    <source>
        <dbReference type="Proteomes" id="UP000240254"/>
    </source>
</evidence>
<organism evidence="1 2">
    <name type="scientific">Photobacterium aquimaris</name>
    <dbReference type="NCBI Taxonomy" id="512643"/>
    <lineage>
        <taxon>Bacteria</taxon>
        <taxon>Pseudomonadati</taxon>
        <taxon>Pseudomonadota</taxon>
        <taxon>Gammaproteobacteria</taxon>
        <taxon>Vibrionales</taxon>
        <taxon>Vibrionaceae</taxon>
        <taxon>Photobacterium</taxon>
    </lineage>
</organism>
<reference evidence="1 2" key="1">
    <citation type="submission" date="2018-03" db="EMBL/GenBank/DDBJ databases">
        <title>Whole genome sequencing of Histamine producing bacteria.</title>
        <authorList>
            <person name="Butler K."/>
        </authorList>
    </citation>
    <scope>NUCLEOTIDE SEQUENCE [LARGE SCALE GENOMIC DNA]</scope>
    <source>
        <strain evidence="1 2">BS2</strain>
    </source>
</reference>
<dbReference type="RefSeq" id="WP_065168898.1">
    <property type="nucleotide sequence ID" value="NZ_LZEZ01000056.1"/>
</dbReference>